<feature type="domain" description="Phospholipase C/D" evidence="1">
    <location>
        <begin position="17"/>
        <end position="140"/>
    </location>
</feature>
<sequence length="548" mass="60269">MSLLYAVVFASRCRSNHHRIAVDALRHLQAPRAERWRDLLLHHHKEYLEGAKAPDEEFKDFKNHVLHVRDKDWGGAIEACQEWYRRTVRALAEKDWKQAAWCAGVMSHYYVDPIQPFHTHQTEEENVIHRAVEWSFSKSYKAFQHILENDLGGYPTMSTPTGDKWLAEMVKAGAKASNPHYETIIEHYDFARGVKDPPAGLDQELKDTIAKLVGHAAVGLARILDRAFAEAAVKPPQVAAGLDAFFLALEMPIQAVLKLMDDAAARKEVAAQYEEFRRTGKVRATLGEDDKVVRELYAAEVLKTPLSSLDAKWPREIGAKAGEGAEARGTTSKAVAAPKQTVTRPIAKPTAAPKPKVIELDPPVRRVAVVAEAPPPTPKREIRVPRELPVGAPLAKRDKVLPKPSLSEGAPVVQAPSIGPKTAKRLEAVGVRTVSDLLAMNADEGERSIDTRHISAQVIRDWQSQALLACTVPGLKSREAQALVACGVNDVAELSQLDATELCDAVARWGLSEEGQRAWGSAEAPTEDDVATWIERARRASQSANVAA</sequence>
<dbReference type="AlphaFoldDB" id="A0A6I6MYJ4"/>
<dbReference type="Proteomes" id="UP000431269">
    <property type="component" value="Chromosome"/>
</dbReference>
<feature type="domain" description="DUF4332" evidence="2">
    <location>
        <begin position="416"/>
        <end position="539"/>
    </location>
</feature>
<proteinExistence type="predicted"/>
<evidence type="ECO:0000313" key="4">
    <source>
        <dbReference type="Proteomes" id="UP000431269"/>
    </source>
</evidence>
<dbReference type="Gene3D" id="1.10.150.20">
    <property type="entry name" value="5' to 3' exonuclease, C-terminal subdomain"/>
    <property type="match status" value="1"/>
</dbReference>
<dbReference type="SUPFAM" id="SSF48537">
    <property type="entry name" value="Phospholipase C/P1 nuclease"/>
    <property type="match status" value="1"/>
</dbReference>
<accession>A0A6I6MYJ4</accession>
<dbReference type="InterPro" id="IPR029002">
    <property type="entry name" value="PLPC/GPLD1"/>
</dbReference>
<dbReference type="InterPro" id="IPR008947">
    <property type="entry name" value="PLipase_C/P1_nuclease_dom_sf"/>
</dbReference>
<dbReference type="CDD" id="cd10981">
    <property type="entry name" value="ZnPC_S1P1"/>
    <property type="match status" value="1"/>
</dbReference>
<dbReference type="RefSeq" id="WP_158767496.1">
    <property type="nucleotide sequence ID" value="NZ_CP047045.1"/>
</dbReference>
<dbReference type="EMBL" id="CP047045">
    <property type="protein sequence ID" value="QGZ96722.1"/>
    <property type="molecule type" value="Genomic_DNA"/>
</dbReference>
<keyword evidence="4" id="KW-1185">Reference proteome</keyword>
<dbReference type="InterPro" id="IPR025567">
    <property type="entry name" value="DUF4332"/>
</dbReference>
<dbReference type="KEGG" id="tsv:DSM104635_03583"/>
<protein>
    <submittedName>
        <fullName evidence="3">Zinc dependent phospholipase C</fullName>
    </submittedName>
</protein>
<organism evidence="3 4">
    <name type="scientific">Terricaulis silvestris</name>
    <dbReference type="NCBI Taxonomy" id="2686094"/>
    <lineage>
        <taxon>Bacteria</taxon>
        <taxon>Pseudomonadati</taxon>
        <taxon>Pseudomonadota</taxon>
        <taxon>Alphaproteobacteria</taxon>
        <taxon>Caulobacterales</taxon>
        <taxon>Caulobacteraceae</taxon>
        <taxon>Terricaulis</taxon>
    </lineage>
</organism>
<dbReference type="GO" id="GO:0016788">
    <property type="term" value="F:hydrolase activity, acting on ester bonds"/>
    <property type="evidence" value="ECO:0007669"/>
    <property type="project" value="InterPro"/>
</dbReference>
<dbReference type="Pfam" id="PF00882">
    <property type="entry name" value="Zn_dep_PLPC"/>
    <property type="match status" value="1"/>
</dbReference>
<dbReference type="Gene3D" id="1.10.575.10">
    <property type="entry name" value="P1 Nuclease"/>
    <property type="match status" value="1"/>
</dbReference>
<dbReference type="Pfam" id="PF14229">
    <property type="entry name" value="DUF4332"/>
    <property type="match status" value="1"/>
</dbReference>
<evidence type="ECO:0000259" key="1">
    <source>
        <dbReference type="Pfam" id="PF00882"/>
    </source>
</evidence>
<name>A0A6I6MYJ4_9CAUL</name>
<reference evidence="4" key="1">
    <citation type="submission" date="2019-12" db="EMBL/GenBank/DDBJ databases">
        <title>Complete genome of Terracaulis silvestris 0127_4.</title>
        <authorList>
            <person name="Vieira S."/>
            <person name="Riedel T."/>
            <person name="Sproer C."/>
            <person name="Pascual J."/>
            <person name="Boedeker C."/>
            <person name="Overmann J."/>
        </authorList>
    </citation>
    <scope>NUCLEOTIDE SEQUENCE [LARGE SCALE GENOMIC DNA]</scope>
    <source>
        <strain evidence="4">0127_4</strain>
    </source>
</reference>
<evidence type="ECO:0000259" key="2">
    <source>
        <dbReference type="Pfam" id="PF14229"/>
    </source>
</evidence>
<evidence type="ECO:0000313" key="3">
    <source>
        <dbReference type="EMBL" id="QGZ96722.1"/>
    </source>
</evidence>
<gene>
    <name evidence="3" type="ORF">DSM104635_03583</name>
</gene>